<dbReference type="OrthoDB" id="3260205at2759"/>
<dbReference type="PROSITE" id="PS00109">
    <property type="entry name" value="PROTEIN_KINASE_TYR"/>
    <property type="match status" value="1"/>
</dbReference>
<dbReference type="Proteomes" id="UP000265703">
    <property type="component" value="Unassembled WGS sequence"/>
</dbReference>
<keyword evidence="2" id="KW-0067">ATP-binding</keyword>
<evidence type="ECO:0000313" key="4">
    <source>
        <dbReference type="EMBL" id="RIA91621.1"/>
    </source>
</evidence>
<keyword evidence="5" id="KW-1185">Reference proteome</keyword>
<dbReference type="PANTHER" id="PTHR44329:SF298">
    <property type="entry name" value="MIXED LINEAGE KINASE DOMAIN-LIKE PROTEIN"/>
    <property type="match status" value="1"/>
</dbReference>
<dbReference type="SUPFAM" id="SSF56112">
    <property type="entry name" value="Protein kinase-like (PK-like)"/>
    <property type="match status" value="1"/>
</dbReference>
<dbReference type="InterPro" id="IPR008266">
    <property type="entry name" value="Tyr_kinase_AS"/>
</dbReference>
<keyword evidence="4" id="KW-0808">Transferase</keyword>
<name>A0A397T985_9GLOM</name>
<organism evidence="4 5">
    <name type="scientific">Glomus cerebriforme</name>
    <dbReference type="NCBI Taxonomy" id="658196"/>
    <lineage>
        <taxon>Eukaryota</taxon>
        <taxon>Fungi</taxon>
        <taxon>Fungi incertae sedis</taxon>
        <taxon>Mucoromycota</taxon>
        <taxon>Glomeromycotina</taxon>
        <taxon>Glomeromycetes</taxon>
        <taxon>Glomerales</taxon>
        <taxon>Glomeraceae</taxon>
        <taxon>Glomus</taxon>
    </lineage>
</organism>
<dbReference type="GO" id="GO:0004713">
    <property type="term" value="F:protein tyrosine kinase activity"/>
    <property type="evidence" value="ECO:0007669"/>
    <property type="project" value="InterPro"/>
</dbReference>
<proteinExistence type="predicted"/>
<dbReference type="GO" id="GO:0005524">
    <property type="term" value="F:ATP binding"/>
    <property type="evidence" value="ECO:0007669"/>
    <property type="project" value="UniProtKB-KW"/>
</dbReference>
<keyword evidence="1" id="KW-0547">Nucleotide-binding</keyword>
<evidence type="ECO:0000313" key="5">
    <source>
        <dbReference type="Proteomes" id="UP000265703"/>
    </source>
</evidence>
<evidence type="ECO:0000256" key="1">
    <source>
        <dbReference type="ARBA" id="ARBA00022741"/>
    </source>
</evidence>
<evidence type="ECO:0000259" key="3">
    <source>
        <dbReference type="PROSITE" id="PS50011"/>
    </source>
</evidence>
<dbReference type="InterPro" id="IPR011009">
    <property type="entry name" value="Kinase-like_dom_sf"/>
</dbReference>
<dbReference type="InterPro" id="IPR001245">
    <property type="entry name" value="Ser-Thr/Tyr_kinase_cat_dom"/>
</dbReference>
<dbReference type="GO" id="GO:0097527">
    <property type="term" value="P:necroptotic signaling pathway"/>
    <property type="evidence" value="ECO:0007669"/>
    <property type="project" value="TreeGrafter"/>
</dbReference>
<protein>
    <submittedName>
        <fullName evidence="4">Kinase-like domain-containing protein</fullName>
    </submittedName>
</protein>
<dbReference type="PANTHER" id="PTHR44329">
    <property type="entry name" value="SERINE/THREONINE-PROTEIN KINASE TNNI3K-RELATED"/>
    <property type="match status" value="1"/>
</dbReference>
<keyword evidence="4" id="KW-0418">Kinase</keyword>
<sequence>MSLDIARGLNFLSTIEIVHRDIRAENILITLHETAKLANFKLSRLLSAATLKQGQNLERVRYCAPELLERAPNFKYDHKCEVYSFGILLWEIAEEKTPYNDYKDIIKITDIVRNRYRESFSENSQMSEEFRNLALNAVNHDPVLRPNITKMFEILSNGLETFEKLSHTALNYENLKIDNNKLRNDSSSYTGYNVTKTNPSNDYKKIREHSSSLPNVNVPNEEIGEIAVPFSKFLPIISEVANTFNEVIDTAQTAKHNKRICNSLQQRVYAAVLAVLDLKVHRDKQEYFTELNYLCLQNL</sequence>
<evidence type="ECO:0000256" key="2">
    <source>
        <dbReference type="ARBA" id="ARBA00022840"/>
    </source>
</evidence>
<dbReference type="InterPro" id="IPR000719">
    <property type="entry name" value="Prot_kinase_dom"/>
</dbReference>
<feature type="non-terminal residue" evidence="4">
    <location>
        <position position="299"/>
    </location>
</feature>
<feature type="domain" description="Protein kinase" evidence="3">
    <location>
        <begin position="1"/>
        <end position="170"/>
    </location>
</feature>
<dbReference type="SMART" id="SM00219">
    <property type="entry name" value="TyrKc"/>
    <property type="match status" value="1"/>
</dbReference>
<dbReference type="AlphaFoldDB" id="A0A397T985"/>
<dbReference type="Pfam" id="PF07714">
    <property type="entry name" value="PK_Tyr_Ser-Thr"/>
    <property type="match status" value="1"/>
</dbReference>
<dbReference type="Gene3D" id="1.20.930.20">
    <property type="entry name" value="Adaptor protein Cbl, N-terminal domain"/>
    <property type="match status" value="1"/>
</dbReference>
<dbReference type="InterPro" id="IPR020635">
    <property type="entry name" value="Tyr_kinase_cat_dom"/>
</dbReference>
<dbReference type="PROSITE" id="PS50011">
    <property type="entry name" value="PROTEIN_KINASE_DOM"/>
    <property type="match status" value="1"/>
</dbReference>
<accession>A0A397T985</accession>
<dbReference type="InterPro" id="IPR036537">
    <property type="entry name" value="Adaptor_Cbl_N_dom_sf"/>
</dbReference>
<reference evidence="4 5" key="1">
    <citation type="submission" date="2018-06" db="EMBL/GenBank/DDBJ databases">
        <title>Comparative genomics reveals the genomic features of Rhizophagus irregularis, R. cerebriforme, R. diaphanum and Gigaspora rosea, and their symbiotic lifestyle signature.</title>
        <authorList>
            <person name="Morin E."/>
            <person name="San Clemente H."/>
            <person name="Chen E.C.H."/>
            <person name="De La Providencia I."/>
            <person name="Hainaut M."/>
            <person name="Kuo A."/>
            <person name="Kohler A."/>
            <person name="Murat C."/>
            <person name="Tang N."/>
            <person name="Roy S."/>
            <person name="Loubradou J."/>
            <person name="Henrissat B."/>
            <person name="Grigoriev I.V."/>
            <person name="Corradi N."/>
            <person name="Roux C."/>
            <person name="Martin F.M."/>
        </authorList>
    </citation>
    <scope>NUCLEOTIDE SEQUENCE [LARGE SCALE GENOMIC DNA]</scope>
    <source>
        <strain evidence="4 5">DAOM 227022</strain>
    </source>
</reference>
<gene>
    <name evidence="4" type="ORF">C1645_821772</name>
</gene>
<dbReference type="EMBL" id="QKYT01000147">
    <property type="protein sequence ID" value="RIA91621.1"/>
    <property type="molecule type" value="Genomic_DNA"/>
</dbReference>
<comment type="caution">
    <text evidence="4">The sequence shown here is derived from an EMBL/GenBank/DDBJ whole genome shotgun (WGS) entry which is preliminary data.</text>
</comment>
<dbReference type="GO" id="GO:0007166">
    <property type="term" value="P:cell surface receptor signaling pathway"/>
    <property type="evidence" value="ECO:0007669"/>
    <property type="project" value="InterPro"/>
</dbReference>
<dbReference type="InterPro" id="IPR051681">
    <property type="entry name" value="Ser/Thr_Kinases-Pseudokinases"/>
</dbReference>
<dbReference type="Gene3D" id="1.10.510.10">
    <property type="entry name" value="Transferase(Phosphotransferase) domain 1"/>
    <property type="match status" value="1"/>
</dbReference>